<dbReference type="EMBL" id="JBEAFC010000003">
    <property type="protein sequence ID" value="KAL1562980.1"/>
    <property type="molecule type" value="Genomic_DNA"/>
</dbReference>
<dbReference type="GO" id="GO:0008270">
    <property type="term" value="F:zinc ion binding"/>
    <property type="evidence" value="ECO:0007669"/>
    <property type="project" value="UniProtKB-KW"/>
</dbReference>
<keyword evidence="3" id="KW-0862">Zinc</keyword>
<proteinExistence type="predicted"/>
<comment type="caution">
    <text evidence="6">The sequence shown here is derived from an EMBL/GenBank/DDBJ whole genome shotgun (WGS) entry which is preliminary data.</text>
</comment>
<dbReference type="InterPro" id="IPR010666">
    <property type="entry name" value="Znf_GRF"/>
</dbReference>
<evidence type="ECO:0000256" key="3">
    <source>
        <dbReference type="ARBA" id="ARBA00022833"/>
    </source>
</evidence>
<evidence type="ECO:0000313" key="7">
    <source>
        <dbReference type="Proteomes" id="UP001567538"/>
    </source>
</evidence>
<dbReference type="AlphaFoldDB" id="A0ABD1I2K7"/>
<reference evidence="6 7" key="1">
    <citation type="submission" date="2024-06" db="EMBL/GenBank/DDBJ databases">
        <title>A chromosome level genome sequence of Diviner's sage (Salvia divinorum).</title>
        <authorList>
            <person name="Ford S.A."/>
            <person name="Ro D.-K."/>
            <person name="Ness R.W."/>
            <person name="Phillips M.A."/>
        </authorList>
    </citation>
    <scope>NUCLEOTIDE SEQUENCE [LARGE SCALE GENOMIC DNA]</scope>
    <source>
        <strain evidence="6">SAF-2024a</strain>
        <tissue evidence="6">Leaf</tissue>
    </source>
</reference>
<evidence type="ECO:0000256" key="1">
    <source>
        <dbReference type="ARBA" id="ARBA00022723"/>
    </source>
</evidence>
<accession>A0ABD1I2K7</accession>
<sequence>MKGHDIVDDGCAPHCRCGNEKMIVRCGGKFANHPGRFYYKCPVNGKHTQSFIWCDEYQNNSSTSDVQDFLRQPHYNIGPGAKLHASTTSEKP</sequence>
<keyword evidence="1" id="KW-0479">Metal-binding</keyword>
<dbReference type="Proteomes" id="UP001567538">
    <property type="component" value="Unassembled WGS sequence"/>
</dbReference>
<evidence type="ECO:0000313" key="6">
    <source>
        <dbReference type="EMBL" id="KAL1562980.1"/>
    </source>
</evidence>
<evidence type="ECO:0000256" key="2">
    <source>
        <dbReference type="ARBA" id="ARBA00022771"/>
    </source>
</evidence>
<keyword evidence="2 4" id="KW-0863">Zinc-finger</keyword>
<evidence type="ECO:0000256" key="4">
    <source>
        <dbReference type="PROSITE-ProRule" id="PRU01343"/>
    </source>
</evidence>
<dbReference type="PROSITE" id="PS51999">
    <property type="entry name" value="ZF_GRF"/>
    <property type="match status" value="1"/>
</dbReference>
<feature type="domain" description="GRF-type" evidence="5">
    <location>
        <begin position="15"/>
        <end position="57"/>
    </location>
</feature>
<evidence type="ECO:0000259" key="5">
    <source>
        <dbReference type="PROSITE" id="PS51999"/>
    </source>
</evidence>
<gene>
    <name evidence="6" type="ORF">AAHA92_05492</name>
</gene>
<organism evidence="6 7">
    <name type="scientific">Salvia divinorum</name>
    <name type="common">Maria pastora</name>
    <name type="synonym">Diviner's sage</name>
    <dbReference type="NCBI Taxonomy" id="28513"/>
    <lineage>
        <taxon>Eukaryota</taxon>
        <taxon>Viridiplantae</taxon>
        <taxon>Streptophyta</taxon>
        <taxon>Embryophyta</taxon>
        <taxon>Tracheophyta</taxon>
        <taxon>Spermatophyta</taxon>
        <taxon>Magnoliopsida</taxon>
        <taxon>eudicotyledons</taxon>
        <taxon>Gunneridae</taxon>
        <taxon>Pentapetalae</taxon>
        <taxon>asterids</taxon>
        <taxon>lamiids</taxon>
        <taxon>Lamiales</taxon>
        <taxon>Lamiaceae</taxon>
        <taxon>Nepetoideae</taxon>
        <taxon>Mentheae</taxon>
        <taxon>Salviinae</taxon>
        <taxon>Salvia</taxon>
        <taxon>Salvia subgen. Calosphace</taxon>
    </lineage>
</organism>
<keyword evidence="7" id="KW-1185">Reference proteome</keyword>
<protein>
    <recommendedName>
        <fullName evidence="5">GRF-type domain-containing protein</fullName>
    </recommendedName>
</protein>
<name>A0ABD1I2K7_SALDI</name>